<evidence type="ECO:0000256" key="2">
    <source>
        <dbReference type="SAM" id="SignalP"/>
    </source>
</evidence>
<dbReference type="PROSITE" id="PS51257">
    <property type="entry name" value="PROKAR_LIPOPROTEIN"/>
    <property type="match status" value="1"/>
</dbReference>
<reference evidence="3 4" key="1">
    <citation type="submission" date="2015-10" db="EMBL/GenBank/DDBJ databases">
        <title>A novel member of the family Ruminococcaceae isolated from human faeces.</title>
        <authorList>
            <person name="Shkoporov A.N."/>
            <person name="Chaplin A.V."/>
            <person name="Motuzova O.V."/>
            <person name="Kafarskaia L.I."/>
            <person name="Efimov B.A."/>
        </authorList>
    </citation>
    <scope>NUCLEOTIDE SEQUENCE [LARGE SCALE GENOMIC DNA]</scope>
    <source>
        <strain evidence="3 4">668</strain>
    </source>
</reference>
<dbReference type="AlphaFoldDB" id="A0A0W7TPH9"/>
<evidence type="ECO:0000256" key="1">
    <source>
        <dbReference type="SAM" id="Coils"/>
    </source>
</evidence>
<feature type="signal peptide" evidence="2">
    <location>
        <begin position="1"/>
        <end position="35"/>
    </location>
</feature>
<proteinExistence type="predicted"/>
<evidence type="ECO:0000313" key="3">
    <source>
        <dbReference type="EMBL" id="KUE75631.1"/>
    </source>
</evidence>
<keyword evidence="1" id="KW-0175">Coiled coil</keyword>
<keyword evidence="2" id="KW-0732">Signal</keyword>
<sequence>MKKSNRTVRKMRSAWTGFTTACLAAALTMSALVSCAPQESRPVVTSDDLTPPSAAQEAIAQEAGGGKNYAYYWQAEDIEKTLQEYRAACEEELDYLKDLIEQGEDAVKEVGYLSLADAQKAVSDREAMIGAELENERKRLEEEKNIGPILGPQEAANIAGVIFEKCYGIDLSGQTLALNCYGDTAILVAAENSGMARSLWSVRLDEAADGVLFSTCAADCQVDATTGEVIGASYSFSSNEAAAMRETPVPACFVQEKAPDAIESFGYWDETEASYDETAEALKAQISEALSGSALVGGAVMTDIQIELHDVQTYGNYKANSIYFRLSCDNGKEYHVSRTFFDAPYVNYDCGGYPLRAYQFTNDTYLSGT</sequence>
<protein>
    <submittedName>
        <fullName evidence="3">Uncharacterized protein</fullName>
    </submittedName>
</protein>
<dbReference type="RefSeq" id="WP_058723470.1">
    <property type="nucleotide sequence ID" value="NZ_LMUA01000018.1"/>
</dbReference>
<feature type="coiled-coil region" evidence="1">
    <location>
        <begin position="82"/>
        <end position="143"/>
    </location>
</feature>
<dbReference type="Proteomes" id="UP000053433">
    <property type="component" value="Unassembled WGS sequence"/>
</dbReference>
<evidence type="ECO:0000313" key="4">
    <source>
        <dbReference type="Proteomes" id="UP000053433"/>
    </source>
</evidence>
<name>A0A0W7TPH9_9FIRM</name>
<accession>A0A0W7TPH9</accession>
<dbReference type="EMBL" id="LMUA01000018">
    <property type="protein sequence ID" value="KUE75631.1"/>
    <property type="molecule type" value="Genomic_DNA"/>
</dbReference>
<comment type="caution">
    <text evidence="3">The sequence shown here is derived from an EMBL/GenBank/DDBJ whole genome shotgun (WGS) entry which is preliminary data.</text>
</comment>
<feature type="chain" id="PRO_5039517700" evidence="2">
    <location>
        <begin position="36"/>
        <end position="369"/>
    </location>
</feature>
<gene>
    <name evidence="3" type="ORF">ASJ35_12725</name>
</gene>
<organism evidence="3 4">
    <name type="scientific">Ruthenibacterium lactatiformans</name>
    <dbReference type="NCBI Taxonomy" id="1550024"/>
    <lineage>
        <taxon>Bacteria</taxon>
        <taxon>Bacillati</taxon>
        <taxon>Bacillota</taxon>
        <taxon>Clostridia</taxon>
        <taxon>Eubacteriales</taxon>
        <taxon>Oscillospiraceae</taxon>
        <taxon>Ruthenibacterium</taxon>
    </lineage>
</organism>